<evidence type="ECO:0000313" key="1">
    <source>
        <dbReference type="EMBL" id="MDG3587581.1"/>
    </source>
</evidence>
<dbReference type="RefSeq" id="WP_277901190.1">
    <property type="nucleotide sequence ID" value="NZ_JAPMUA010000007.1"/>
</dbReference>
<reference evidence="1" key="1">
    <citation type="submission" date="2022-11" db="EMBL/GenBank/DDBJ databases">
        <title>High-quality draft genome sequence of Galbibacter sp. strain CMA-7.</title>
        <authorList>
            <person name="Wei L."/>
            <person name="Dong C."/>
            <person name="Shao Z."/>
        </authorList>
    </citation>
    <scope>NUCLEOTIDE SEQUENCE</scope>
    <source>
        <strain evidence="1">CMA-7</strain>
    </source>
</reference>
<keyword evidence="2" id="KW-1185">Reference proteome</keyword>
<protein>
    <recommendedName>
        <fullName evidence="3">SdiA-regulated family protein</fullName>
    </recommendedName>
</protein>
<dbReference type="SUPFAM" id="SSF82171">
    <property type="entry name" value="DPP6 N-terminal domain-like"/>
    <property type="match status" value="1"/>
</dbReference>
<evidence type="ECO:0000313" key="2">
    <source>
        <dbReference type="Proteomes" id="UP001153642"/>
    </source>
</evidence>
<dbReference type="Proteomes" id="UP001153642">
    <property type="component" value="Unassembled WGS sequence"/>
</dbReference>
<evidence type="ECO:0008006" key="3">
    <source>
        <dbReference type="Google" id="ProtNLM"/>
    </source>
</evidence>
<accession>A0ABT6FWD3</accession>
<gene>
    <name evidence="1" type="ORF">OSR52_17110</name>
</gene>
<organism evidence="1 2">
    <name type="scientific">Galbibacter pacificus</name>
    <dbReference type="NCBI Taxonomy" id="2996052"/>
    <lineage>
        <taxon>Bacteria</taxon>
        <taxon>Pseudomonadati</taxon>
        <taxon>Bacteroidota</taxon>
        <taxon>Flavobacteriia</taxon>
        <taxon>Flavobacteriales</taxon>
        <taxon>Flavobacteriaceae</taxon>
        <taxon>Galbibacter</taxon>
    </lineage>
</organism>
<comment type="caution">
    <text evidence="1">The sequence shown here is derived from an EMBL/GenBank/DDBJ whole genome shotgun (WGS) entry which is preliminary data.</text>
</comment>
<name>A0ABT6FWD3_9FLAO</name>
<proteinExistence type="predicted"/>
<sequence length="286" mass="32807">MTLHFFNTYLLSFLFLSCQQDYGQLTVIANTGDILKENSGIQTISPHGLIWAIGDSGNKDHIYGFDHKGSLVREIKLKNAKNKDWEELAKDGDGNLYIGDFGNNDNKRKDLRIYKVFNPEMINADEATAEKIEFYYPEQKNFPPKKKHRLFDAEAFFFWNGNFYIFTKNRAKPFDGTTLLYRVPAVSGRHEAQYISSFKTCGHDRKCTVTAADISPDKKKIALLSHDKVWLLSNFTGDDFFNGDVKRIDLGYDSQKEGICFINEDTLYISDEKTGKLGGNIYRLRL</sequence>
<dbReference type="EMBL" id="JAPMUA010000007">
    <property type="protein sequence ID" value="MDG3587581.1"/>
    <property type="molecule type" value="Genomic_DNA"/>
</dbReference>